<feature type="compositionally biased region" description="Basic and acidic residues" evidence="1">
    <location>
        <begin position="12"/>
        <end position="29"/>
    </location>
</feature>
<organism evidence="2">
    <name type="scientific">Aeromonas hydrophila</name>
    <dbReference type="NCBI Taxonomy" id="644"/>
    <lineage>
        <taxon>Bacteria</taxon>
        <taxon>Pseudomonadati</taxon>
        <taxon>Pseudomonadota</taxon>
        <taxon>Gammaproteobacteria</taxon>
        <taxon>Aeromonadales</taxon>
        <taxon>Aeromonadaceae</taxon>
        <taxon>Aeromonas</taxon>
    </lineage>
</organism>
<evidence type="ECO:0000256" key="1">
    <source>
        <dbReference type="SAM" id="MobiDB-lite"/>
    </source>
</evidence>
<comment type="caution">
    <text evidence="2">The sequence shown here is derived from an EMBL/GenBank/DDBJ whole genome shotgun (WGS) entry which is preliminary data.</text>
</comment>
<feature type="region of interest" description="Disordered" evidence="1">
    <location>
        <begin position="1"/>
        <end position="29"/>
    </location>
</feature>
<accession>A0A926IZ47</accession>
<dbReference type="AlphaFoldDB" id="A0A926IZ47"/>
<protein>
    <submittedName>
        <fullName evidence="2">Uncharacterized protein</fullName>
    </submittedName>
</protein>
<dbReference type="EMBL" id="JACLAN010000011">
    <property type="protein sequence ID" value="MBC8674226.1"/>
    <property type="molecule type" value="Genomic_DNA"/>
</dbReference>
<evidence type="ECO:0000313" key="2">
    <source>
        <dbReference type="EMBL" id="MBC8674226.1"/>
    </source>
</evidence>
<reference evidence="2" key="1">
    <citation type="submission" date="2020-07" db="EMBL/GenBank/DDBJ databases">
        <title>Carbapenem Resistant Aeromonas hydrophila Carrying blacphA7 Isolated from Two Solid Organ Transplant Patients.</title>
        <authorList>
            <person name="Hilt E."/>
            <person name="Fitzwater S.P."/>
            <person name="Ward K."/>
            <person name="De St Maurice A."/>
            <person name="Chandrasekaran S."/>
            <person name="Garner O.B."/>
            <person name="Yang S."/>
        </authorList>
    </citation>
    <scope>NUCLEOTIDE SEQUENCE</scope>
    <source>
        <strain evidence="2">B-1</strain>
    </source>
</reference>
<name>A0A926IZ47_AERHY</name>
<gene>
    <name evidence="2" type="ORF">H2136_18745</name>
</gene>
<sequence length="116" mass="12534">MVDDGNIPTRKTGNDNRPPDGRNDGHAVDASERLDRVVLTIARLIGTQIAREHFATLQAAMTTGRHFAMGPDRMRVMRIDQEVRASSIFPVGGSAGHVLSLGATLTSYGMSPYCLP</sequence>
<proteinExistence type="predicted"/>